<dbReference type="EMBL" id="RPFZ01000001">
    <property type="protein sequence ID" value="RPF71617.1"/>
    <property type="molecule type" value="Genomic_DNA"/>
</dbReference>
<dbReference type="OrthoDB" id="7428616at2"/>
<dbReference type="RefSeq" id="WP_123880248.1">
    <property type="nucleotide sequence ID" value="NZ_RPFZ01000001.1"/>
</dbReference>
<proteinExistence type="predicted"/>
<keyword evidence="4" id="KW-1185">Reference proteome</keyword>
<dbReference type="AlphaFoldDB" id="A0A3N5CSN6"/>
<protein>
    <recommendedName>
        <fullName evidence="2">TonB C-terminal domain-containing protein</fullName>
    </recommendedName>
</protein>
<comment type="caution">
    <text evidence="3">The sequence shown here is derived from an EMBL/GenBank/DDBJ whole genome shotgun (WGS) entry which is preliminary data.</text>
</comment>
<name>A0A3N5CSN6_9SPHN</name>
<sequence>MRKFDLSAVFVVLLGVSTAPAATLAHDEALPQITVMPSAVSEALDRDLDRQLVIVDRPFARVQPSQGIVRVRFSLDVDGKPVNVRLYDHRANLPARRAALRAVERLQACSDIPVAYRSGDLQANIIFASSDRDFRRLTADLGDMEALRLASSQAEREVLAFGSTTARAPAV</sequence>
<feature type="signal peptide" evidence="1">
    <location>
        <begin position="1"/>
        <end position="21"/>
    </location>
</feature>
<dbReference type="PROSITE" id="PS52015">
    <property type="entry name" value="TONB_CTD"/>
    <property type="match status" value="1"/>
</dbReference>
<dbReference type="GO" id="GO:0055085">
    <property type="term" value="P:transmembrane transport"/>
    <property type="evidence" value="ECO:0007669"/>
    <property type="project" value="InterPro"/>
</dbReference>
<dbReference type="SUPFAM" id="SSF74653">
    <property type="entry name" value="TolA/TonB C-terminal domain"/>
    <property type="match status" value="1"/>
</dbReference>
<dbReference type="Gene3D" id="3.30.1150.10">
    <property type="match status" value="1"/>
</dbReference>
<feature type="chain" id="PRO_5018201902" description="TonB C-terminal domain-containing protein" evidence="1">
    <location>
        <begin position="22"/>
        <end position="171"/>
    </location>
</feature>
<evidence type="ECO:0000313" key="3">
    <source>
        <dbReference type="EMBL" id="RPF71617.1"/>
    </source>
</evidence>
<evidence type="ECO:0000256" key="1">
    <source>
        <dbReference type="SAM" id="SignalP"/>
    </source>
</evidence>
<evidence type="ECO:0000259" key="2">
    <source>
        <dbReference type="PROSITE" id="PS52015"/>
    </source>
</evidence>
<dbReference type="Proteomes" id="UP000275232">
    <property type="component" value="Unassembled WGS sequence"/>
</dbReference>
<dbReference type="InterPro" id="IPR037682">
    <property type="entry name" value="TonB_C"/>
</dbReference>
<keyword evidence="1" id="KW-0732">Signal</keyword>
<organism evidence="3 4">
    <name type="scientific">Aurantiacibacter spongiae</name>
    <dbReference type="NCBI Taxonomy" id="2488860"/>
    <lineage>
        <taxon>Bacteria</taxon>
        <taxon>Pseudomonadati</taxon>
        <taxon>Pseudomonadota</taxon>
        <taxon>Alphaproteobacteria</taxon>
        <taxon>Sphingomonadales</taxon>
        <taxon>Erythrobacteraceae</taxon>
        <taxon>Aurantiacibacter</taxon>
    </lineage>
</organism>
<accession>A0A3N5CSN6</accession>
<reference evidence="3 4" key="1">
    <citation type="submission" date="2018-11" db="EMBL/GenBank/DDBJ databases">
        <title>Erythrobacter spongiae sp. nov., isolated from a marine sponge.</title>
        <authorList>
            <person name="Zhuang L."/>
            <person name="Luo L."/>
        </authorList>
    </citation>
    <scope>NUCLEOTIDE SEQUENCE [LARGE SCALE GENOMIC DNA]</scope>
    <source>
        <strain evidence="3 4">HN-E23</strain>
    </source>
</reference>
<evidence type="ECO:0000313" key="4">
    <source>
        <dbReference type="Proteomes" id="UP000275232"/>
    </source>
</evidence>
<feature type="domain" description="TonB C-terminal" evidence="2">
    <location>
        <begin position="41"/>
        <end position="136"/>
    </location>
</feature>
<gene>
    <name evidence="3" type="ORF">EG799_08275</name>
</gene>